<keyword evidence="2" id="KW-1133">Transmembrane helix</keyword>
<name>A0A1I7UPM6_9PELO</name>
<evidence type="ECO:0000313" key="4">
    <source>
        <dbReference type="WBParaSite" id="Csp11.Scaffold630.g18084.t1"/>
    </source>
</evidence>
<dbReference type="Proteomes" id="UP000095282">
    <property type="component" value="Unplaced"/>
</dbReference>
<accession>A0A1I7UPM6</accession>
<keyword evidence="3" id="KW-1185">Reference proteome</keyword>
<reference evidence="4" key="1">
    <citation type="submission" date="2016-11" db="UniProtKB">
        <authorList>
            <consortium name="WormBaseParasite"/>
        </authorList>
    </citation>
    <scope>IDENTIFICATION</scope>
</reference>
<feature type="region of interest" description="Disordered" evidence="1">
    <location>
        <begin position="1"/>
        <end position="26"/>
    </location>
</feature>
<protein>
    <submittedName>
        <fullName evidence="4">Uncharacterized protein</fullName>
    </submittedName>
</protein>
<sequence length="73" mass="8647">MARQRKVFEKNGNAKAKSKSVKREQEDEWTPEYTARRFCFWFFVTSNVLLFGLFIDALVTAINEKNRLLENQS</sequence>
<organism evidence="3 4">
    <name type="scientific">Caenorhabditis tropicalis</name>
    <dbReference type="NCBI Taxonomy" id="1561998"/>
    <lineage>
        <taxon>Eukaryota</taxon>
        <taxon>Metazoa</taxon>
        <taxon>Ecdysozoa</taxon>
        <taxon>Nematoda</taxon>
        <taxon>Chromadorea</taxon>
        <taxon>Rhabditida</taxon>
        <taxon>Rhabditina</taxon>
        <taxon>Rhabditomorpha</taxon>
        <taxon>Rhabditoidea</taxon>
        <taxon>Rhabditidae</taxon>
        <taxon>Peloderinae</taxon>
        <taxon>Caenorhabditis</taxon>
    </lineage>
</organism>
<keyword evidence="2" id="KW-0472">Membrane</keyword>
<keyword evidence="2" id="KW-0812">Transmembrane</keyword>
<evidence type="ECO:0000256" key="2">
    <source>
        <dbReference type="SAM" id="Phobius"/>
    </source>
</evidence>
<dbReference type="AlphaFoldDB" id="A0A1I7UPM6"/>
<proteinExistence type="predicted"/>
<evidence type="ECO:0000313" key="3">
    <source>
        <dbReference type="Proteomes" id="UP000095282"/>
    </source>
</evidence>
<evidence type="ECO:0000256" key="1">
    <source>
        <dbReference type="SAM" id="MobiDB-lite"/>
    </source>
</evidence>
<feature type="transmembrane region" description="Helical" evidence="2">
    <location>
        <begin position="38"/>
        <end position="62"/>
    </location>
</feature>
<dbReference type="WBParaSite" id="Csp11.Scaffold630.g18084.t1">
    <property type="protein sequence ID" value="Csp11.Scaffold630.g18084.t1"/>
    <property type="gene ID" value="Csp11.Scaffold630.g18084"/>
</dbReference>